<evidence type="ECO:0000313" key="4">
    <source>
        <dbReference type="Proteomes" id="UP000294444"/>
    </source>
</evidence>
<name>A0A4P7CKS0_9PAST</name>
<dbReference type="Proteomes" id="UP000294444">
    <property type="component" value="Chromosome"/>
</dbReference>
<dbReference type="InterPro" id="IPR011250">
    <property type="entry name" value="OMP/PagP_B-barrel"/>
</dbReference>
<dbReference type="InterPro" id="IPR027385">
    <property type="entry name" value="Beta-barrel_OMP"/>
</dbReference>
<protein>
    <submittedName>
        <fullName evidence="3">Porin family protein</fullName>
    </submittedName>
</protein>
<sequence>MCSRTYIAMLFSHIYEVLSMKKTMLATALLLGLVGTSNANENFTGWYVGGELSSTKHSFSVPYSELGYSSINGKFSTNGSRAFGIGVFGGYGFDFLGDFVGQAELKLRTGGSSTKNELGETVSKEVLHLSLAYLQGYRINNIMPYIKIGVGGSSFDMNEDAIPMTSDRTLVNSGALGFGYGVGVKYAFNPNLEAGVEYYKASLSGENSLKFKTDTFSLGVNYRF</sequence>
<dbReference type="SUPFAM" id="SSF56925">
    <property type="entry name" value="OMPA-like"/>
    <property type="match status" value="1"/>
</dbReference>
<keyword evidence="1" id="KW-0732">Signal</keyword>
<keyword evidence="4" id="KW-1185">Reference proteome</keyword>
<feature type="domain" description="Outer membrane protein beta-barrel" evidence="2">
    <location>
        <begin position="26"/>
        <end position="224"/>
    </location>
</feature>
<organism evidence="3 4">
    <name type="scientific">Actinobacillus indolicus</name>
    <dbReference type="NCBI Taxonomy" id="51049"/>
    <lineage>
        <taxon>Bacteria</taxon>
        <taxon>Pseudomonadati</taxon>
        <taxon>Pseudomonadota</taxon>
        <taxon>Gammaproteobacteria</taxon>
        <taxon>Pasteurellales</taxon>
        <taxon>Pasteurellaceae</taxon>
        <taxon>Actinobacillus</taxon>
    </lineage>
</organism>
<dbReference type="Pfam" id="PF13505">
    <property type="entry name" value="OMP_b-brl"/>
    <property type="match status" value="1"/>
</dbReference>
<evidence type="ECO:0000259" key="2">
    <source>
        <dbReference type="Pfam" id="PF13505"/>
    </source>
</evidence>
<dbReference type="Gene3D" id="2.40.160.20">
    <property type="match status" value="1"/>
</dbReference>
<gene>
    <name evidence="3" type="ORF">EXH44_06725</name>
</gene>
<reference evidence="3 4" key="1">
    <citation type="submission" date="2019-03" db="EMBL/GenBank/DDBJ databases">
        <authorList>
            <person name="Che Y."/>
            <person name="Zhou L."/>
        </authorList>
    </citation>
    <scope>NUCLEOTIDE SEQUENCE [LARGE SCALE GENOMIC DNA]</scope>
    <source>
        <strain evidence="3 4">AIFJ1607</strain>
    </source>
</reference>
<proteinExistence type="predicted"/>
<evidence type="ECO:0000256" key="1">
    <source>
        <dbReference type="ARBA" id="ARBA00022729"/>
    </source>
</evidence>
<dbReference type="KEGG" id="aio:EXH44_06725"/>
<evidence type="ECO:0000313" key="3">
    <source>
        <dbReference type="EMBL" id="QBQ63947.1"/>
    </source>
</evidence>
<accession>A0A4P7CKS0</accession>
<dbReference type="EMBL" id="CP038145">
    <property type="protein sequence ID" value="QBQ63947.1"/>
    <property type="molecule type" value="Genomic_DNA"/>
</dbReference>
<dbReference type="AlphaFoldDB" id="A0A4P7CKS0"/>